<feature type="domain" description="N-acetyltransferase" evidence="2">
    <location>
        <begin position="3"/>
        <end position="145"/>
    </location>
</feature>
<reference evidence="3" key="1">
    <citation type="journal article" date="2014" name="Front. Microbiol.">
        <title>High frequency of phylogenetically diverse reductive dehalogenase-homologous genes in deep subseafloor sedimentary metagenomes.</title>
        <authorList>
            <person name="Kawai M."/>
            <person name="Futagami T."/>
            <person name="Toyoda A."/>
            <person name="Takaki Y."/>
            <person name="Nishi S."/>
            <person name="Hori S."/>
            <person name="Arai W."/>
            <person name="Tsubouchi T."/>
            <person name="Morono Y."/>
            <person name="Uchiyama I."/>
            <person name="Ito T."/>
            <person name="Fujiyama A."/>
            <person name="Inagaki F."/>
            <person name="Takami H."/>
        </authorList>
    </citation>
    <scope>NUCLEOTIDE SEQUENCE</scope>
    <source>
        <strain evidence="3">Expedition CK06-06</strain>
    </source>
</reference>
<organism evidence="3">
    <name type="scientific">marine sediment metagenome</name>
    <dbReference type="NCBI Taxonomy" id="412755"/>
    <lineage>
        <taxon>unclassified sequences</taxon>
        <taxon>metagenomes</taxon>
        <taxon>ecological metagenomes</taxon>
    </lineage>
</organism>
<protein>
    <recommendedName>
        <fullName evidence="2">N-acetyltransferase domain-containing protein</fullName>
    </recommendedName>
</protein>
<dbReference type="GO" id="GO:0016747">
    <property type="term" value="F:acyltransferase activity, transferring groups other than amino-acyl groups"/>
    <property type="evidence" value="ECO:0007669"/>
    <property type="project" value="InterPro"/>
</dbReference>
<dbReference type="InterPro" id="IPR016181">
    <property type="entry name" value="Acyl_CoA_acyltransferase"/>
</dbReference>
<dbReference type="PROSITE" id="PS51186">
    <property type="entry name" value="GNAT"/>
    <property type="match status" value="1"/>
</dbReference>
<evidence type="ECO:0000313" key="3">
    <source>
        <dbReference type="EMBL" id="GAH62083.1"/>
    </source>
</evidence>
<evidence type="ECO:0000256" key="1">
    <source>
        <dbReference type="SAM" id="MobiDB-lite"/>
    </source>
</evidence>
<dbReference type="EMBL" id="BARU01032836">
    <property type="protein sequence ID" value="GAH62083.1"/>
    <property type="molecule type" value="Genomic_DNA"/>
</dbReference>
<dbReference type="SUPFAM" id="SSF55729">
    <property type="entry name" value="Acyl-CoA N-acyltransferases (Nat)"/>
    <property type="match status" value="1"/>
</dbReference>
<dbReference type="AlphaFoldDB" id="X1IX21"/>
<name>X1IX21_9ZZZZ</name>
<sequence length="192" mass="21902">MEIKYRNATMEDLPAIVRFVDYWLTGGAEKDKVPGATHDFFVPYGRQKNYLAKYDVLLAICERAIVGWAVKTNRNILIHLLVAVPFRGKGIGGEMLRILSPEVVRSKMDQKSGDPADFYMKYGYYKLSCERFGKKENIELFVKVDKGDEICDTRQKRSSLEQMRDLLLGGSLDDSHQSSESELADFAADDFR</sequence>
<gene>
    <name evidence="3" type="ORF">S03H2_51731</name>
</gene>
<comment type="caution">
    <text evidence="3">The sequence shown here is derived from an EMBL/GenBank/DDBJ whole genome shotgun (WGS) entry which is preliminary data.</text>
</comment>
<dbReference type="Gene3D" id="3.40.630.30">
    <property type="match status" value="1"/>
</dbReference>
<feature type="region of interest" description="Disordered" evidence="1">
    <location>
        <begin position="170"/>
        <end position="192"/>
    </location>
</feature>
<proteinExistence type="predicted"/>
<evidence type="ECO:0000259" key="2">
    <source>
        <dbReference type="PROSITE" id="PS51186"/>
    </source>
</evidence>
<accession>X1IX21</accession>
<dbReference type="InterPro" id="IPR000182">
    <property type="entry name" value="GNAT_dom"/>
</dbReference>